<organism evidence="2 3">
    <name type="scientific">Streptomyces capitiformicae</name>
    <dbReference type="NCBI Taxonomy" id="2014920"/>
    <lineage>
        <taxon>Bacteria</taxon>
        <taxon>Bacillati</taxon>
        <taxon>Actinomycetota</taxon>
        <taxon>Actinomycetes</taxon>
        <taxon>Kitasatosporales</taxon>
        <taxon>Streptomycetaceae</taxon>
        <taxon>Streptomyces</taxon>
    </lineage>
</organism>
<protein>
    <submittedName>
        <fullName evidence="2">Uncharacterized protein</fullName>
    </submittedName>
</protein>
<evidence type="ECO:0000313" key="2">
    <source>
        <dbReference type="EMBL" id="GHE36744.1"/>
    </source>
</evidence>
<name>A0A918Z456_9ACTN</name>
<sequence length="133" mass="13448">MDDVGPVFDDRRGDSAAGQGDADLGVARERKGGHADDGARRLKIGCGSDAGGGGRGHDERGVTACDKVPRGLQGAVGHAVHIGGKGLGHYDDTHTGVVVVLDVAASTWIFPGGERPMSVALHTCPGQPASMPS</sequence>
<dbReference type="AlphaFoldDB" id="A0A918Z456"/>
<gene>
    <name evidence="2" type="ORF">GCM10017771_54850</name>
</gene>
<keyword evidence="3" id="KW-1185">Reference proteome</keyword>
<comment type="caution">
    <text evidence="2">The sequence shown here is derived from an EMBL/GenBank/DDBJ whole genome shotgun (WGS) entry which is preliminary data.</text>
</comment>
<proteinExistence type="predicted"/>
<dbReference type="EMBL" id="BNAT01000021">
    <property type="protein sequence ID" value="GHE36744.1"/>
    <property type="molecule type" value="Genomic_DNA"/>
</dbReference>
<accession>A0A918Z456</accession>
<reference evidence="2" key="1">
    <citation type="journal article" date="2014" name="Int. J. Syst. Evol. Microbiol.">
        <title>Complete genome sequence of Corynebacterium casei LMG S-19264T (=DSM 44701T), isolated from a smear-ripened cheese.</title>
        <authorList>
            <consortium name="US DOE Joint Genome Institute (JGI-PGF)"/>
            <person name="Walter F."/>
            <person name="Albersmeier A."/>
            <person name="Kalinowski J."/>
            <person name="Ruckert C."/>
        </authorList>
    </citation>
    <scope>NUCLEOTIDE SEQUENCE</scope>
    <source>
        <strain evidence="2">CGMCC 4.7403</strain>
    </source>
</reference>
<dbReference type="Proteomes" id="UP000603227">
    <property type="component" value="Unassembled WGS sequence"/>
</dbReference>
<evidence type="ECO:0000313" key="3">
    <source>
        <dbReference type="Proteomes" id="UP000603227"/>
    </source>
</evidence>
<reference evidence="2" key="2">
    <citation type="submission" date="2020-09" db="EMBL/GenBank/DDBJ databases">
        <authorList>
            <person name="Sun Q."/>
            <person name="Zhou Y."/>
        </authorList>
    </citation>
    <scope>NUCLEOTIDE SEQUENCE</scope>
    <source>
        <strain evidence="2">CGMCC 4.7403</strain>
    </source>
</reference>
<feature type="region of interest" description="Disordered" evidence="1">
    <location>
        <begin position="1"/>
        <end position="61"/>
    </location>
</feature>
<evidence type="ECO:0000256" key="1">
    <source>
        <dbReference type="SAM" id="MobiDB-lite"/>
    </source>
</evidence>
<feature type="compositionally biased region" description="Basic and acidic residues" evidence="1">
    <location>
        <begin position="26"/>
        <end position="40"/>
    </location>
</feature>